<dbReference type="AlphaFoldDB" id="A0A3E0U4K5"/>
<sequence>MKTITYSLFVLLVSASMTSAHAGTAKVKWTNPDDYRDIRPANESRERFKQRTFKELEAFVTKLAAKLPEGFELKLNVTNLDLAGNVEFGRTQQIRIVRQIHFPKIDFDYQLLDANQQALAAEQVSLKDMNFLHHIKTRSSTESLGYEKRMLEDWFNKAFAGQIQKT</sequence>
<feature type="signal peptide" evidence="1">
    <location>
        <begin position="1"/>
        <end position="22"/>
    </location>
</feature>
<dbReference type="InterPro" id="IPR021557">
    <property type="entry name" value="DUF3016"/>
</dbReference>
<evidence type="ECO:0000313" key="3">
    <source>
        <dbReference type="Proteomes" id="UP000256899"/>
    </source>
</evidence>
<keyword evidence="1" id="KW-0732">Signal</keyword>
<name>A0A3E0U4K5_9GAMM</name>
<gene>
    <name evidence="2" type="ORF">DXX94_13400</name>
</gene>
<proteinExistence type="predicted"/>
<dbReference type="Pfam" id="PF11454">
    <property type="entry name" value="DUF3016"/>
    <property type="match status" value="1"/>
</dbReference>
<protein>
    <submittedName>
        <fullName evidence="2">DUF3016 domain-containing protein</fullName>
    </submittedName>
</protein>
<dbReference type="RefSeq" id="WP_116016622.1">
    <property type="nucleotide sequence ID" value="NZ_QUOT01000001.1"/>
</dbReference>
<evidence type="ECO:0000313" key="2">
    <source>
        <dbReference type="EMBL" id="REL31634.1"/>
    </source>
</evidence>
<organism evidence="2 3">
    <name type="scientific">Thalassotalea euphylliae</name>
    <dbReference type="NCBI Taxonomy" id="1655234"/>
    <lineage>
        <taxon>Bacteria</taxon>
        <taxon>Pseudomonadati</taxon>
        <taxon>Pseudomonadota</taxon>
        <taxon>Gammaproteobacteria</taxon>
        <taxon>Alteromonadales</taxon>
        <taxon>Colwelliaceae</taxon>
        <taxon>Thalassotalea</taxon>
    </lineage>
</organism>
<dbReference type="EMBL" id="QUOT01000001">
    <property type="protein sequence ID" value="REL31634.1"/>
    <property type="molecule type" value="Genomic_DNA"/>
</dbReference>
<evidence type="ECO:0000256" key="1">
    <source>
        <dbReference type="SAM" id="SignalP"/>
    </source>
</evidence>
<accession>A0A3E0U4K5</accession>
<comment type="caution">
    <text evidence="2">The sequence shown here is derived from an EMBL/GenBank/DDBJ whole genome shotgun (WGS) entry which is preliminary data.</text>
</comment>
<dbReference type="Proteomes" id="UP000256899">
    <property type="component" value="Unassembled WGS sequence"/>
</dbReference>
<reference evidence="3" key="1">
    <citation type="submission" date="2018-08" db="EMBL/GenBank/DDBJ databases">
        <title>Thalassotalea euphylliae genome.</title>
        <authorList>
            <person name="Summers S."/>
            <person name="Rice S.A."/>
            <person name="Freckelton M.L."/>
            <person name="Nedved B.T."/>
            <person name="Hadfield M.G."/>
        </authorList>
    </citation>
    <scope>NUCLEOTIDE SEQUENCE [LARGE SCALE GENOMIC DNA]</scope>
    <source>
        <strain evidence="3">H3</strain>
    </source>
</reference>
<keyword evidence="3" id="KW-1185">Reference proteome</keyword>
<feature type="chain" id="PRO_5017626687" evidence="1">
    <location>
        <begin position="23"/>
        <end position="166"/>
    </location>
</feature>